<dbReference type="GO" id="GO:0043386">
    <property type="term" value="P:mycotoxin biosynthetic process"/>
    <property type="evidence" value="ECO:0007669"/>
    <property type="project" value="InterPro"/>
</dbReference>
<dbReference type="STRING" id="436010.A0A167TNN8"/>
<dbReference type="Proteomes" id="UP000076532">
    <property type="component" value="Unassembled WGS sequence"/>
</dbReference>
<evidence type="ECO:0000256" key="1">
    <source>
        <dbReference type="ARBA" id="ARBA00004685"/>
    </source>
</evidence>
<name>A0A167TNN8_9AGAM</name>
<comment type="pathway">
    <text evidence="1">Mycotoxin biosynthesis.</text>
</comment>
<dbReference type="EMBL" id="KV418158">
    <property type="protein sequence ID" value="KZP03124.1"/>
    <property type="molecule type" value="Genomic_DNA"/>
</dbReference>
<evidence type="ECO:0000256" key="2">
    <source>
        <dbReference type="ARBA" id="ARBA00035112"/>
    </source>
</evidence>
<sequence length="180" mass="20131">MLAAKNYWQPTSIPSYSYIGDDYPMSWPISQAKVGMQPEDTQRYTLNTSMGAQEWKALVPCSSDGTISLGPEGRRFTIAMFHQLQCLDIIREALVNPSLRPESTAGSDANARDEPSHWELTTSCLNYLRQISLCHGNTHIESVRSDEPPKITDLHRSTYECNDWTALYTHFAESGCAAPA</sequence>
<dbReference type="OrthoDB" id="3687641at2759"/>
<reference evidence="3 4" key="1">
    <citation type="journal article" date="2016" name="Mol. Biol. Evol.">
        <title>Comparative Genomics of Early-Diverging Mushroom-Forming Fungi Provides Insights into the Origins of Lignocellulose Decay Capabilities.</title>
        <authorList>
            <person name="Nagy L.G."/>
            <person name="Riley R."/>
            <person name="Tritt A."/>
            <person name="Adam C."/>
            <person name="Daum C."/>
            <person name="Floudas D."/>
            <person name="Sun H."/>
            <person name="Yadav J.S."/>
            <person name="Pangilinan J."/>
            <person name="Larsson K.H."/>
            <person name="Matsuura K."/>
            <person name="Barry K."/>
            <person name="Labutti K."/>
            <person name="Kuo R."/>
            <person name="Ohm R.A."/>
            <person name="Bhattacharya S.S."/>
            <person name="Shirouzu T."/>
            <person name="Yoshinaga Y."/>
            <person name="Martin F.M."/>
            <person name="Grigoriev I.V."/>
            <person name="Hibbett D.S."/>
        </authorList>
    </citation>
    <scope>NUCLEOTIDE SEQUENCE [LARGE SCALE GENOMIC DNA]</scope>
    <source>
        <strain evidence="3 4">CBS 109695</strain>
    </source>
</reference>
<accession>A0A167TNN8</accession>
<proteinExistence type="inferred from homology"/>
<keyword evidence="4" id="KW-1185">Reference proteome</keyword>
<comment type="similarity">
    <text evidence="2">Belongs to the ustYa family.</text>
</comment>
<dbReference type="PANTHER" id="PTHR33365">
    <property type="entry name" value="YALI0B05434P"/>
    <property type="match status" value="1"/>
</dbReference>
<evidence type="ECO:0000313" key="4">
    <source>
        <dbReference type="Proteomes" id="UP000076532"/>
    </source>
</evidence>
<organism evidence="3 4">
    <name type="scientific">Athelia psychrophila</name>
    <dbReference type="NCBI Taxonomy" id="1759441"/>
    <lineage>
        <taxon>Eukaryota</taxon>
        <taxon>Fungi</taxon>
        <taxon>Dikarya</taxon>
        <taxon>Basidiomycota</taxon>
        <taxon>Agaricomycotina</taxon>
        <taxon>Agaricomycetes</taxon>
        <taxon>Agaricomycetidae</taxon>
        <taxon>Atheliales</taxon>
        <taxon>Atheliaceae</taxon>
        <taxon>Athelia</taxon>
    </lineage>
</organism>
<protein>
    <submittedName>
        <fullName evidence="3">Uncharacterized protein</fullName>
    </submittedName>
</protein>
<dbReference type="InterPro" id="IPR021765">
    <property type="entry name" value="UstYa-like"/>
</dbReference>
<gene>
    <name evidence="3" type="ORF">FIBSPDRAFT_969290</name>
</gene>
<evidence type="ECO:0000313" key="3">
    <source>
        <dbReference type="EMBL" id="KZP03124.1"/>
    </source>
</evidence>
<dbReference type="Pfam" id="PF11807">
    <property type="entry name" value="UstYa"/>
    <property type="match status" value="1"/>
</dbReference>
<dbReference type="AlphaFoldDB" id="A0A167TNN8"/>
<dbReference type="PANTHER" id="PTHR33365:SF4">
    <property type="entry name" value="CYCLOCHLOROTINE BIOSYNTHESIS PROTEIN O"/>
    <property type="match status" value="1"/>
</dbReference>